<dbReference type="Gene3D" id="3.30.70.1320">
    <property type="entry name" value="Multidrug efflux transporter AcrB pore domain like"/>
    <property type="match status" value="1"/>
</dbReference>
<dbReference type="PRINTS" id="PR00702">
    <property type="entry name" value="ACRIFLAVINRP"/>
</dbReference>
<dbReference type="SUPFAM" id="SSF82693">
    <property type="entry name" value="Multidrug efflux transporter AcrB pore domain, PN1, PN2, PC1 and PC2 subdomains"/>
    <property type="match status" value="2"/>
</dbReference>
<feature type="transmembrane region" description="Helical" evidence="2">
    <location>
        <begin position="898"/>
        <end position="921"/>
    </location>
</feature>
<feature type="transmembrane region" description="Helical" evidence="2">
    <location>
        <begin position="386"/>
        <end position="407"/>
    </location>
</feature>
<comment type="caution">
    <text evidence="3">The sequence shown here is derived from an EMBL/GenBank/DDBJ whole genome shotgun (WGS) entry which is preliminary data.</text>
</comment>
<feature type="transmembrane region" description="Helical" evidence="2">
    <location>
        <begin position="856"/>
        <end position="878"/>
    </location>
</feature>
<dbReference type="Gene3D" id="3.30.70.1440">
    <property type="entry name" value="Multidrug efflux transporter AcrB pore domain"/>
    <property type="match status" value="1"/>
</dbReference>
<feature type="region of interest" description="Disordered" evidence="1">
    <location>
        <begin position="1032"/>
        <end position="1065"/>
    </location>
</feature>
<dbReference type="InterPro" id="IPR001036">
    <property type="entry name" value="Acrflvin-R"/>
</dbReference>
<organism evidence="3 4">
    <name type="scientific">Hyphococcus lacteus</name>
    <dbReference type="NCBI Taxonomy" id="3143536"/>
    <lineage>
        <taxon>Bacteria</taxon>
        <taxon>Pseudomonadati</taxon>
        <taxon>Pseudomonadota</taxon>
        <taxon>Alphaproteobacteria</taxon>
        <taxon>Parvularculales</taxon>
        <taxon>Parvularculaceae</taxon>
        <taxon>Hyphococcus</taxon>
    </lineage>
</organism>
<dbReference type="RefSeq" id="WP_369314723.1">
    <property type="nucleotide sequence ID" value="NZ_JBEHZE010000002.1"/>
</dbReference>
<feature type="transmembrane region" description="Helical" evidence="2">
    <location>
        <begin position="356"/>
        <end position="374"/>
    </location>
</feature>
<dbReference type="SUPFAM" id="SSF82866">
    <property type="entry name" value="Multidrug efflux transporter AcrB transmembrane domain"/>
    <property type="match status" value="2"/>
</dbReference>
<evidence type="ECO:0000313" key="4">
    <source>
        <dbReference type="Proteomes" id="UP001560685"/>
    </source>
</evidence>
<keyword evidence="2" id="KW-0812">Transmembrane</keyword>
<gene>
    <name evidence="3" type="ORF">ABFZ84_14115</name>
</gene>
<dbReference type="PANTHER" id="PTHR32063:SF33">
    <property type="entry name" value="RND SUPERFAMILY EFFLUX PUMP PERMEASE COMPONENT"/>
    <property type="match status" value="1"/>
</dbReference>
<dbReference type="PANTHER" id="PTHR32063">
    <property type="match status" value="1"/>
</dbReference>
<evidence type="ECO:0000313" key="3">
    <source>
        <dbReference type="EMBL" id="MEX6634682.1"/>
    </source>
</evidence>
<dbReference type="Gene3D" id="3.30.2090.10">
    <property type="entry name" value="Multidrug efflux transporter AcrB TolC docking domain, DN and DC subdomains"/>
    <property type="match status" value="2"/>
</dbReference>
<dbReference type="Pfam" id="PF00873">
    <property type="entry name" value="ACR_tran"/>
    <property type="match status" value="1"/>
</dbReference>
<keyword evidence="2" id="KW-1133">Transmembrane helix</keyword>
<protein>
    <submittedName>
        <fullName evidence="3">Efflux RND transporter permease subunit</fullName>
    </submittedName>
</protein>
<keyword evidence="2" id="KW-0472">Membrane</keyword>
<feature type="compositionally biased region" description="Basic and acidic residues" evidence="1">
    <location>
        <begin position="1055"/>
        <end position="1065"/>
    </location>
</feature>
<dbReference type="Proteomes" id="UP001560685">
    <property type="component" value="Unassembled WGS sequence"/>
</dbReference>
<keyword evidence="4" id="KW-1185">Reference proteome</keyword>
<sequence>MNGIIAWWTKNSVAANLLMVACIVAGAMAFMKLEREVFPSASFNGATVSVVWPGASPPEVEEQIILRIEEAISDIDGVEHVMSTAREGVASINVEGIESVDATYFLNEIKNRVDGISTLPQDSYPPVVSQWRSNDPAQFVALYGDIEPRELYRLARELRDEVSQIPNGSPLVDLWGVVDEEVSIEVSEDSLRRYGLTFDDVSRAIRGSSLNLAGGQVRTDTGNIQVATRNLADSAEEFEKIVIRQNPDGSTIRVIDVANVIDGFEDVKARREMNGKPTVNIAINSPETLNIVELSAAVNKWLDEKNEELGDKVTLYIWFDFADVYFGRMDLVSTNALIGMVLVLIVLLLFLRPTVAFWTTIGIAVSFGGAFIFMPMAGVSLNMLSLFAFLLVIGVVVDDAIIVGEAIHNDVENGGKGVDAAIVATQLVAKPVLFAVLTTMIAFLPWLFISGGTSQFTKHITLTIIFALVFSLVESFLILPSHLAHMKKQNKEGAYYRFQRTFSEGLVNFANNVYRPVIKTALTFRYFTVAFFISAFVIATAIMSQGWIAFKFMPEVQGTFLSLSVRMPEGSPWNRSQQVFEEVELAAEKLKSKLNTPDLEFIKSVYIGAAETDVNAYVTIVTADKRKQSTKDVAELFREQLGDIPDAEEINIGYTLNDGGPDLSFGIESDNLEELRLGVIDLQNFLRSVPATYDVRNNLQSATPELQVSLKPGAERFGLTLGEVSRQIRQSFYGEEVQRLPRGGQDVRVMVRYPRSDRESLTTIENMRIRTPDGREVPLAAVADANFAPSFKRIDRRDRQRSARVTGELLENADREAIMKIYREEFVPEFKARHPNVSLAQRGDAEEQAEFMSEFLALYAVALFAMYMLLAIAFGSYWQPVLVMSAIPFGFMGAVFGHALFGLDFALFSFFGIGAAAGVVINDNLVLIDYVNRLRAGGEGAFAALVRAGVGRFRPILLTSLTTFIGLLPIMFERSTDAQFLMPTVVSLAFGVFFATFVTLLFVPAMYAVGADIARFYRWAWTGEPQIPLGYGASAESEDDASRPVGESAISAGGHQEKPSFRPAE</sequence>
<evidence type="ECO:0000256" key="2">
    <source>
        <dbReference type="SAM" id="Phobius"/>
    </source>
</evidence>
<dbReference type="Gene3D" id="3.30.70.1430">
    <property type="entry name" value="Multidrug efflux transporter AcrB pore domain"/>
    <property type="match status" value="2"/>
</dbReference>
<feature type="transmembrane region" description="Helical" evidence="2">
    <location>
        <begin position="427"/>
        <end position="448"/>
    </location>
</feature>
<name>A0ABV3ZBC0_9PROT</name>
<dbReference type="EMBL" id="JBEHZE010000002">
    <property type="protein sequence ID" value="MEX6634682.1"/>
    <property type="molecule type" value="Genomic_DNA"/>
</dbReference>
<feature type="transmembrane region" description="Helical" evidence="2">
    <location>
        <begin position="460"/>
        <end position="479"/>
    </location>
</feature>
<feature type="transmembrane region" description="Helical" evidence="2">
    <location>
        <begin position="331"/>
        <end position="350"/>
    </location>
</feature>
<feature type="transmembrane region" description="Helical" evidence="2">
    <location>
        <begin position="12"/>
        <end position="31"/>
    </location>
</feature>
<dbReference type="Gene3D" id="1.20.1640.10">
    <property type="entry name" value="Multidrug efflux transporter AcrB transmembrane domain"/>
    <property type="match status" value="2"/>
</dbReference>
<proteinExistence type="predicted"/>
<evidence type="ECO:0000256" key="1">
    <source>
        <dbReference type="SAM" id="MobiDB-lite"/>
    </source>
</evidence>
<feature type="transmembrane region" description="Helical" evidence="2">
    <location>
        <begin position="524"/>
        <end position="543"/>
    </location>
</feature>
<dbReference type="InterPro" id="IPR027463">
    <property type="entry name" value="AcrB_DN_DC_subdom"/>
</dbReference>
<reference evidence="3 4" key="1">
    <citation type="submission" date="2024-05" db="EMBL/GenBank/DDBJ databases">
        <title>Three bacterial strains, DH-69, EH-24, and ECK-19 isolated from coastal sediments.</title>
        <authorList>
            <person name="Ye Y.-Q."/>
            <person name="Du Z.-J."/>
        </authorList>
    </citation>
    <scope>NUCLEOTIDE SEQUENCE [LARGE SCALE GENOMIC DNA]</scope>
    <source>
        <strain evidence="3 4">ECK-19</strain>
    </source>
</reference>
<feature type="transmembrane region" description="Helical" evidence="2">
    <location>
        <begin position="984"/>
        <end position="1009"/>
    </location>
</feature>
<dbReference type="SUPFAM" id="SSF82714">
    <property type="entry name" value="Multidrug efflux transporter AcrB TolC docking domain, DN and DC subdomains"/>
    <property type="match status" value="2"/>
</dbReference>
<accession>A0ABV3ZBC0</accession>
<feature type="transmembrane region" description="Helical" evidence="2">
    <location>
        <begin position="955"/>
        <end position="972"/>
    </location>
</feature>